<keyword evidence="3" id="KW-1185">Reference proteome</keyword>
<feature type="transmembrane region" description="Helical" evidence="1">
    <location>
        <begin position="21"/>
        <end position="42"/>
    </location>
</feature>
<feature type="transmembrane region" description="Helical" evidence="1">
    <location>
        <begin position="189"/>
        <end position="217"/>
    </location>
</feature>
<protein>
    <submittedName>
        <fullName evidence="2">DUF2079 domain-containing protein</fullName>
    </submittedName>
</protein>
<feature type="transmembrane region" description="Helical" evidence="1">
    <location>
        <begin position="143"/>
        <end position="166"/>
    </location>
</feature>
<accession>A0A8J7Z0W2</accession>
<dbReference type="AlphaFoldDB" id="A0A8J7Z0W2"/>
<gene>
    <name evidence="2" type="ORF">GS601_00085</name>
</gene>
<dbReference type="EMBL" id="WVIE01000001">
    <property type="protein sequence ID" value="NDJ15701.1"/>
    <property type="molecule type" value="Genomic_DNA"/>
</dbReference>
<feature type="transmembrane region" description="Helical" evidence="1">
    <location>
        <begin position="110"/>
        <end position="131"/>
    </location>
</feature>
<organism evidence="2 3">
    <name type="scientific">Myxacorys almedinensis A</name>
    <dbReference type="NCBI Taxonomy" id="2690445"/>
    <lineage>
        <taxon>Bacteria</taxon>
        <taxon>Bacillati</taxon>
        <taxon>Cyanobacteriota</taxon>
        <taxon>Cyanophyceae</taxon>
        <taxon>Leptolyngbyales</taxon>
        <taxon>Leptolyngbyaceae</taxon>
        <taxon>Myxacorys</taxon>
        <taxon>Myxacorys almedinensis</taxon>
    </lineage>
</organism>
<evidence type="ECO:0000313" key="3">
    <source>
        <dbReference type="Proteomes" id="UP000646053"/>
    </source>
</evidence>
<keyword evidence="1" id="KW-0472">Membrane</keyword>
<dbReference type="Proteomes" id="UP000646053">
    <property type="component" value="Unassembled WGS sequence"/>
</dbReference>
<dbReference type="Pfam" id="PF09852">
    <property type="entry name" value="DUF2079"/>
    <property type="match status" value="1"/>
</dbReference>
<keyword evidence="1" id="KW-0812">Transmembrane</keyword>
<feature type="transmembrane region" description="Helical" evidence="1">
    <location>
        <begin position="341"/>
        <end position="361"/>
    </location>
</feature>
<keyword evidence="1" id="KW-1133">Transmembrane helix</keyword>
<proteinExistence type="predicted"/>
<name>A0A8J7Z0W2_9CYAN</name>
<feature type="transmembrane region" description="Helical" evidence="1">
    <location>
        <begin position="304"/>
        <end position="329"/>
    </location>
</feature>
<feature type="transmembrane region" description="Helical" evidence="1">
    <location>
        <begin position="224"/>
        <end position="247"/>
    </location>
</feature>
<dbReference type="InterPro" id="IPR018650">
    <property type="entry name" value="STSV1_Orf64"/>
</dbReference>
<evidence type="ECO:0000313" key="2">
    <source>
        <dbReference type="EMBL" id="NDJ15701.1"/>
    </source>
</evidence>
<comment type="caution">
    <text evidence="2">The sequence shown here is derived from an EMBL/GenBank/DDBJ whole genome shotgun (WGS) entry which is preliminary data.</text>
</comment>
<reference evidence="2" key="1">
    <citation type="submission" date="2019-12" db="EMBL/GenBank/DDBJ databases">
        <title>High-Quality draft genome sequences of three cyanobacteria isolated from the limestone walls of the Old Cathedral of Coimbra.</title>
        <authorList>
            <person name="Tiago I."/>
            <person name="Soares F."/>
            <person name="Portugal A."/>
        </authorList>
    </citation>
    <scope>NUCLEOTIDE SEQUENCE</scope>
    <source>
        <strain evidence="2">A</strain>
    </source>
</reference>
<evidence type="ECO:0000256" key="1">
    <source>
        <dbReference type="SAM" id="Phobius"/>
    </source>
</evidence>
<sequence>MKFPAAFKLLLPKPDQLGLKRALWLAAIFFCGVLLLALHRYFTFYASYDHGLFNQLFWNTSHGRWFQSSLTSANSIATLADGATPTVSFVHLGQHLVLDFLLWLPLYRVFPHPVTLIVLQVGLMAAGGLVLYGLARHYLAPQLSLWIVGSYYSAIAVVSPTLANFYEHCQIPLFAFGTLLAMEKQRWGWFWLGVLLVLGIREEAGIILFGIGAYLIVSRRHPRIGVAVCVLSFSYVAFVTTVIMPSFSADSSRLYLATRFAQYVDSPNPSTLQVLWGILTHPAELVSSLFLPFDRKIGYLIGHWLPLAFVPALSGVSWLVAGFPLLSLMLQKGMSALSMQLRYAIAVVPGIFYGAIVWWSHHPDYFTAKVRNVWKGCLIVSFVVILTSNPNRSLSFLIPDSVRPWVFVPITRQWEHATHLYSVLKAIPQDASVSATTYLIPHVSTRRAVVRLPQIEIYDDRGDKTAVDYAIADIWQLAEYSKAFADSRTALSLTVPKIDKLVATNKYGLLHIEDGIVLLGKNQPSHPEALTQWALLLKRIGWQAATTADLARSAG</sequence>